<evidence type="ECO:0000256" key="1">
    <source>
        <dbReference type="SAM" id="Phobius"/>
    </source>
</evidence>
<name>A0A919P6K3_9CELL</name>
<evidence type="ECO:0000313" key="2">
    <source>
        <dbReference type="EMBL" id="GIG35279.1"/>
    </source>
</evidence>
<feature type="transmembrane region" description="Helical" evidence="1">
    <location>
        <begin position="40"/>
        <end position="65"/>
    </location>
</feature>
<gene>
    <name evidence="2" type="ORF">Cpa01nite_06600</name>
</gene>
<feature type="transmembrane region" description="Helical" evidence="1">
    <location>
        <begin position="110"/>
        <end position="133"/>
    </location>
</feature>
<feature type="transmembrane region" description="Helical" evidence="1">
    <location>
        <begin position="9"/>
        <end position="28"/>
    </location>
</feature>
<evidence type="ECO:0000313" key="3">
    <source>
        <dbReference type="Proteomes" id="UP000642125"/>
    </source>
</evidence>
<keyword evidence="1" id="KW-0472">Membrane</keyword>
<keyword evidence="3" id="KW-1185">Reference proteome</keyword>
<dbReference type="AlphaFoldDB" id="A0A919P6K3"/>
<dbReference type="EMBL" id="BONO01000003">
    <property type="protein sequence ID" value="GIG35279.1"/>
    <property type="molecule type" value="Genomic_DNA"/>
</dbReference>
<feature type="transmembrane region" description="Helical" evidence="1">
    <location>
        <begin position="86"/>
        <end position="104"/>
    </location>
</feature>
<reference evidence="2" key="1">
    <citation type="submission" date="2021-01" db="EMBL/GenBank/DDBJ databases">
        <title>Whole genome shotgun sequence of Cellulomonas pakistanensis NBRC 110800.</title>
        <authorList>
            <person name="Komaki H."/>
            <person name="Tamura T."/>
        </authorList>
    </citation>
    <scope>NUCLEOTIDE SEQUENCE</scope>
    <source>
        <strain evidence="2">NBRC 110800</strain>
    </source>
</reference>
<keyword evidence="1" id="KW-1133">Transmembrane helix</keyword>
<dbReference type="Proteomes" id="UP000642125">
    <property type="component" value="Unassembled WGS sequence"/>
</dbReference>
<organism evidence="2 3">
    <name type="scientific">Cellulomonas pakistanensis</name>
    <dbReference type="NCBI Taxonomy" id="992287"/>
    <lineage>
        <taxon>Bacteria</taxon>
        <taxon>Bacillati</taxon>
        <taxon>Actinomycetota</taxon>
        <taxon>Actinomycetes</taxon>
        <taxon>Micrococcales</taxon>
        <taxon>Cellulomonadaceae</taxon>
        <taxon>Cellulomonas</taxon>
    </lineage>
</organism>
<sequence>MSYQEKNTWAYGVIAVLGYGAYLAVVLARADGGPLAEVAYAGPMLTTIGAAVLSGIVAGIVLGATSPDRAVRDEREREIERMGERVGQSFLVLGGLGGLVLALLEADWFWIANALYLGFVLSAVLSAAARLAAFRRGVGPW</sequence>
<proteinExistence type="predicted"/>
<protein>
    <submittedName>
        <fullName evidence="2">Uncharacterized protein</fullName>
    </submittedName>
</protein>
<dbReference type="RefSeq" id="WP_203667334.1">
    <property type="nucleotide sequence ID" value="NZ_BONO01000003.1"/>
</dbReference>
<comment type="caution">
    <text evidence="2">The sequence shown here is derived from an EMBL/GenBank/DDBJ whole genome shotgun (WGS) entry which is preliminary data.</text>
</comment>
<keyword evidence="1" id="KW-0812">Transmembrane</keyword>
<accession>A0A919P6K3</accession>